<dbReference type="Proteomes" id="UP000823405">
    <property type="component" value="Unassembled WGS sequence"/>
</dbReference>
<organism evidence="2 3">
    <name type="scientific">Linnemannia gamsii</name>
    <dbReference type="NCBI Taxonomy" id="64522"/>
    <lineage>
        <taxon>Eukaryota</taxon>
        <taxon>Fungi</taxon>
        <taxon>Fungi incertae sedis</taxon>
        <taxon>Mucoromycota</taxon>
        <taxon>Mortierellomycotina</taxon>
        <taxon>Mortierellomycetes</taxon>
        <taxon>Mortierellales</taxon>
        <taxon>Mortierellaceae</taxon>
        <taxon>Linnemannia</taxon>
    </lineage>
</organism>
<proteinExistence type="predicted"/>
<dbReference type="OrthoDB" id="2480937at2759"/>
<reference evidence="2" key="1">
    <citation type="journal article" date="2020" name="Fungal Divers.">
        <title>Resolving the Mortierellaceae phylogeny through synthesis of multi-gene phylogenetics and phylogenomics.</title>
        <authorList>
            <person name="Vandepol N."/>
            <person name="Liber J."/>
            <person name="Desiro A."/>
            <person name="Na H."/>
            <person name="Kennedy M."/>
            <person name="Barry K."/>
            <person name="Grigoriev I.V."/>
            <person name="Miller A.N."/>
            <person name="O'Donnell K."/>
            <person name="Stajich J.E."/>
            <person name="Bonito G."/>
        </authorList>
    </citation>
    <scope>NUCLEOTIDE SEQUENCE</scope>
    <source>
        <strain evidence="2">NVP60</strain>
    </source>
</reference>
<keyword evidence="3" id="KW-1185">Reference proteome</keyword>
<gene>
    <name evidence="2" type="ORF">BGZ97_011160</name>
</gene>
<evidence type="ECO:0000313" key="3">
    <source>
        <dbReference type="Proteomes" id="UP000823405"/>
    </source>
</evidence>
<sequence length="109" mass="12381">MRLTSLLLAAILLVQSLVDAGAYTVNACTQTNMITVWDSDEGYGRAVWAGESGFVLVGNDHVKRRMDFKINYLSRAATITYRSKTLKWKSPNDVIFWDGILCYQYWGSY</sequence>
<comment type="caution">
    <text evidence="2">The sequence shown here is derived from an EMBL/GenBank/DDBJ whole genome shotgun (WGS) entry which is preliminary data.</text>
</comment>
<feature type="chain" id="PRO_5040128249" evidence="1">
    <location>
        <begin position="23"/>
        <end position="109"/>
    </location>
</feature>
<evidence type="ECO:0000256" key="1">
    <source>
        <dbReference type="SAM" id="SignalP"/>
    </source>
</evidence>
<feature type="signal peptide" evidence="1">
    <location>
        <begin position="1"/>
        <end position="22"/>
    </location>
</feature>
<keyword evidence="1" id="KW-0732">Signal</keyword>
<dbReference type="EMBL" id="JAAAIN010000611">
    <property type="protein sequence ID" value="KAG0312501.1"/>
    <property type="molecule type" value="Genomic_DNA"/>
</dbReference>
<protein>
    <submittedName>
        <fullName evidence="2">Uncharacterized protein</fullName>
    </submittedName>
</protein>
<name>A0A9P6UNA3_9FUNG</name>
<accession>A0A9P6UNA3</accession>
<evidence type="ECO:0000313" key="2">
    <source>
        <dbReference type="EMBL" id="KAG0312501.1"/>
    </source>
</evidence>
<dbReference type="AlphaFoldDB" id="A0A9P6UNA3"/>